<reference evidence="1 2" key="1">
    <citation type="journal article" date="2022" name="Hortic Res">
        <title>A haplotype resolved chromosomal level avocado genome allows analysis of novel avocado genes.</title>
        <authorList>
            <person name="Nath O."/>
            <person name="Fletcher S.J."/>
            <person name="Hayward A."/>
            <person name="Shaw L.M."/>
            <person name="Masouleh A.K."/>
            <person name="Furtado A."/>
            <person name="Henry R.J."/>
            <person name="Mitter N."/>
        </authorList>
    </citation>
    <scope>NUCLEOTIDE SEQUENCE [LARGE SCALE GENOMIC DNA]</scope>
    <source>
        <strain evidence="2">cv. Hass</strain>
    </source>
</reference>
<organism evidence="1 2">
    <name type="scientific">Persea americana</name>
    <name type="common">Avocado</name>
    <dbReference type="NCBI Taxonomy" id="3435"/>
    <lineage>
        <taxon>Eukaryota</taxon>
        <taxon>Viridiplantae</taxon>
        <taxon>Streptophyta</taxon>
        <taxon>Embryophyta</taxon>
        <taxon>Tracheophyta</taxon>
        <taxon>Spermatophyta</taxon>
        <taxon>Magnoliopsida</taxon>
        <taxon>Magnoliidae</taxon>
        <taxon>Laurales</taxon>
        <taxon>Lauraceae</taxon>
        <taxon>Persea</taxon>
    </lineage>
</organism>
<evidence type="ECO:0000313" key="2">
    <source>
        <dbReference type="Proteomes" id="UP001234297"/>
    </source>
</evidence>
<name>A0ACC2L2A9_PERAE</name>
<keyword evidence="2" id="KW-1185">Reference proteome</keyword>
<accession>A0ACC2L2A9</accession>
<sequence>MAKGTRAAQLEEKVQSFQLSQEALKGTTEQHGALLAEIIHRLEDLKGSSKDMDSPSSKARPHHANSFGTNGGIHTRSMKLEFPRFDGTNPSSWLFKAKQYFCYHQVPEDQWLTVASLNMEGDAMEWYQWYNDYSPGATWGQFVLAMDARFGPTKSEDFAGKLSKLRPTSAVLDYQREFQRLSNRVKGLSEPYLVNLYLSGLEDDIRIGVQKLSPTNLPNALSLARLREEEANLRRRMFRTDVGRPAMGKEFQLKGIPASNSKLVDPDKLAKNLPNSVHAYAIQLVSVAAATTTPLDPQIPVLLNEFEDVFMEPKGLPPHRAHDHAIPLLEGTSSVNVKPYRSAPPVTPIARQRLHHRLRNLSALSSRLRLSLTSPSAQAIIGTRSHHHHLVAFIPYLPSSPTLSSGCGQIKVESRNLFSRPCSLLVHDEPHFK</sequence>
<comment type="caution">
    <text evidence="1">The sequence shown here is derived from an EMBL/GenBank/DDBJ whole genome shotgun (WGS) entry which is preliminary data.</text>
</comment>
<evidence type="ECO:0000313" key="1">
    <source>
        <dbReference type="EMBL" id="KAJ8627671.1"/>
    </source>
</evidence>
<gene>
    <name evidence="1" type="ORF">MRB53_020978</name>
</gene>
<dbReference type="Proteomes" id="UP001234297">
    <property type="component" value="Chromosome 6"/>
</dbReference>
<dbReference type="EMBL" id="CM056814">
    <property type="protein sequence ID" value="KAJ8627671.1"/>
    <property type="molecule type" value="Genomic_DNA"/>
</dbReference>
<protein>
    <submittedName>
        <fullName evidence="1">Uncharacterized protein</fullName>
    </submittedName>
</protein>
<proteinExistence type="predicted"/>